<dbReference type="InterPro" id="IPR020449">
    <property type="entry name" value="Tscrpt_reg_AraC-type_HTH"/>
</dbReference>
<accession>A0ABV1APM0</accession>
<keyword evidence="1" id="KW-0805">Transcription regulation</keyword>
<dbReference type="Pfam" id="PF14526">
    <property type="entry name" value="Cass2"/>
    <property type="match status" value="1"/>
</dbReference>
<dbReference type="InterPro" id="IPR009057">
    <property type="entry name" value="Homeodomain-like_sf"/>
</dbReference>
<feature type="domain" description="HTH araC/xylS-type" evidence="4">
    <location>
        <begin position="8"/>
        <end position="106"/>
    </location>
</feature>
<reference evidence="5 6" key="1">
    <citation type="submission" date="2024-03" db="EMBL/GenBank/DDBJ databases">
        <title>Human intestinal bacterial collection.</title>
        <authorList>
            <person name="Pauvert C."/>
            <person name="Hitch T.C.A."/>
            <person name="Clavel T."/>
        </authorList>
    </citation>
    <scope>NUCLEOTIDE SEQUENCE [LARGE SCALE GENOMIC DNA]</scope>
    <source>
        <strain evidence="5 6">CLA-AA-H95</strain>
    </source>
</reference>
<dbReference type="Proteomes" id="UP001446032">
    <property type="component" value="Unassembled WGS sequence"/>
</dbReference>
<dbReference type="PRINTS" id="PR00032">
    <property type="entry name" value="HTHARAC"/>
</dbReference>
<dbReference type="SMART" id="SM00871">
    <property type="entry name" value="AraC_E_bind"/>
    <property type="match status" value="1"/>
</dbReference>
<dbReference type="Pfam" id="PF12833">
    <property type="entry name" value="HTH_18"/>
    <property type="match status" value="1"/>
</dbReference>
<dbReference type="PROSITE" id="PS01124">
    <property type="entry name" value="HTH_ARAC_FAMILY_2"/>
    <property type="match status" value="1"/>
</dbReference>
<dbReference type="Gene3D" id="3.20.80.10">
    <property type="entry name" value="Regulatory factor, effector binding domain"/>
    <property type="match status" value="1"/>
</dbReference>
<dbReference type="InterPro" id="IPR011256">
    <property type="entry name" value="Reg_factor_effector_dom_sf"/>
</dbReference>
<evidence type="ECO:0000256" key="1">
    <source>
        <dbReference type="ARBA" id="ARBA00023015"/>
    </source>
</evidence>
<evidence type="ECO:0000259" key="4">
    <source>
        <dbReference type="PROSITE" id="PS01124"/>
    </source>
</evidence>
<dbReference type="EMBL" id="JBBMEI010000101">
    <property type="protein sequence ID" value="MEQ2360128.1"/>
    <property type="molecule type" value="Genomic_DNA"/>
</dbReference>
<dbReference type="SUPFAM" id="SSF55136">
    <property type="entry name" value="Probable bacterial effector-binding domain"/>
    <property type="match status" value="1"/>
</dbReference>
<evidence type="ECO:0000256" key="2">
    <source>
        <dbReference type="ARBA" id="ARBA00023125"/>
    </source>
</evidence>
<dbReference type="InterPro" id="IPR050959">
    <property type="entry name" value="MarA-like"/>
</dbReference>
<organism evidence="5 6">
    <name type="scientific">Blautia intestinihominis</name>
    <dbReference type="NCBI Taxonomy" id="3133152"/>
    <lineage>
        <taxon>Bacteria</taxon>
        <taxon>Bacillati</taxon>
        <taxon>Bacillota</taxon>
        <taxon>Clostridia</taxon>
        <taxon>Lachnospirales</taxon>
        <taxon>Lachnospiraceae</taxon>
        <taxon>Blautia</taxon>
    </lineage>
</organism>
<dbReference type="PANTHER" id="PTHR47504">
    <property type="entry name" value="RIGHT ORIGIN-BINDING PROTEIN"/>
    <property type="match status" value="1"/>
</dbReference>
<dbReference type="InterPro" id="IPR029441">
    <property type="entry name" value="Cass2"/>
</dbReference>
<evidence type="ECO:0000256" key="3">
    <source>
        <dbReference type="ARBA" id="ARBA00023163"/>
    </source>
</evidence>
<gene>
    <name evidence="5" type="ORF">WMO75_17720</name>
</gene>
<dbReference type="SUPFAM" id="SSF46689">
    <property type="entry name" value="Homeodomain-like"/>
    <property type="match status" value="2"/>
</dbReference>
<dbReference type="Gene3D" id="1.10.10.60">
    <property type="entry name" value="Homeodomain-like"/>
    <property type="match status" value="2"/>
</dbReference>
<protein>
    <submittedName>
        <fullName evidence="5">AraC family transcriptional regulator</fullName>
    </submittedName>
</protein>
<comment type="caution">
    <text evidence="5">The sequence shown here is derived from an EMBL/GenBank/DDBJ whole genome shotgun (WGS) entry which is preliminary data.</text>
</comment>
<dbReference type="InterPro" id="IPR018060">
    <property type="entry name" value="HTH_AraC"/>
</dbReference>
<dbReference type="PANTHER" id="PTHR47504:SF5">
    <property type="entry name" value="RIGHT ORIGIN-BINDING PROTEIN"/>
    <property type="match status" value="1"/>
</dbReference>
<name>A0ABV1APM0_9FIRM</name>
<dbReference type="RefSeq" id="WP_349078635.1">
    <property type="nucleotide sequence ID" value="NZ_JBBMEI010000101.1"/>
</dbReference>
<evidence type="ECO:0000313" key="6">
    <source>
        <dbReference type="Proteomes" id="UP001446032"/>
    </source>
</evidence>
<evidence type="ECO:0000313" key="5">
    <source>
        <dbReference type="EMBL" id="MEQ2360128.1"/>
    </source>
</evidence>
<keyword evidence="6" id="KW-1185">Reference proteome</keyword>
<proteinExistence type="predicted"/>
<keyword evidence="2" id="KW-0238">DNA-binding</keyword>
<sequence>MNWIQGIQRAIDYVEANITEEIDFEEVAKQAYSSSFHFQRVFGILCGFSLGDYIRMRRLSLAGEELSKGNAKIIDIAMKYGYDTPESFSRAFTRFHGIAPSEAKHSGKVRIFTPLSVKLTLTGGSKMDYRIEKRDAFQVVCKRKRVDKPQSANATPDITAMWQEYGANGTMRRLIACMPEDPVMKGLLGICFSSELNAKQFPYGIGVEYDGRKVDDDLEIVTIPANTYAVFTSKGKMPDAFIETYHKIVTEFFPQSAQYEYAENVEFEVYSSQDVSDPNYQCEIWIAVNEKTE</sequence>
<dbReference type="SMART" id="SM00342">
    <property type="entry name" value="HTH_ARAC"/>
    <property type="match status" value="1"/>
</dbReference>
<dbReference type="InterPro" id="IPR010499">
    <property type="entry name" value="AraC_E-bd"/>
</dbReference>
<keyword evidence="3" id="KW-0804">Transcription</keyword>